<keyword evidence="1" id="KW-0175">Coiled coil</keyword>
<reference evidence="3" key="1">
    <citation type="submission" date="2023-08" db="EMBL/GenBank/DDBJ databases">
        <authorList>
            <person name="Audoor S."/>
            <person name="Bilcke G."/>
        </authorList>
    </citation>
    <scope>NUCLEOTIDE SEQUENCE</scope>
</reference>
<protein>
    <submittedName>
        <fullName evidence="3">Uncharacterized protein</fullName>
    </submittedName>
</protein>
<feature type="compositionally biased region" description="Acidic residues" evidence="2">
    <location>
        <begin position="164"/>
        <end position="174"/>
    </location>
</feature>
<keyword evidence="4" id="KW-1185">Reference proteome</keyword>
<evidence type="ECO:0000256" key="1">
    <source>
        <dbReference type="SAM" id="Coils"/>
    </source>
</evidence>
<dbReference type="AlphaFoldDB" id="A0AAD2JL94"/>
<comment type="caution">
    <text evidence="3">The sequence shown here is derived from an EMBL/GenBank/DDBJ whole genome shotgun (WGS) entry which is preliminary data.</text>
</comment>
<proteinExistence type="predicted"/>
<feature type="compositionally biased region" description="Polar residues" evidence="2">
    <location>
        <begin position="7"/>
        <end position="24"/>
    </location>
</feature>
<dbReference type="EMBL" id="CAKOGP040002064">
    <property type="protein sequence ID" value="CAJ1960571.1"/>
    <property type="molecule type" value="Genomic_DNA"/>
</dbReference>
<feature type="region of interest" description="Disordered" evidence="2">
    <location>
        <begin position="657"/>
        <end position="683"/>
    </location>
</feature>
<feature type="compositionally biased region" description="Basic residues" evidence="2">
    <location>
        <begin position="233"/>
        <end position="246"/>
    </location>
</feature>
<feature type="coiled-coil region" evidence="1">
    <location>
        <begin position="318"/>
        <end position="345"/>
    </location>
</feature>
<accession>A0AAD2JL94</accession>
<dbReference type="Proteomes" id="UP001295423">
    <property type="component" value="Unassembled WGS sequence"/>
</dbReference>
<feature type="region of interest" description="Disordered" evidence="2">
    <location>
        <begin position="223"/>
        <end position="254"/>
    </location>
</feature>
<evidence type="ECO:0000313" key="3">
    <source>
        <dbReference type="EMBL" id="CAJ1960571.1"/>
    </source>
</evidence>
<feature type="region of interest" description="Disordered" evidence="2">
    <location>
        <begin position="1"/>
        <end position="89"/>
    </location>
</feature>
<sequence>MSRKGDSVTSAISRHSHSTRTASAISLARPARYRQFEIDSDENEDAPDSDHDATLSDGAPSRNPQGPQPDTKPEDTGPEDQADKQDNIICGKLKSKCRLRLHKELRSSGERAAPRWYEGVPSTKDIDKETGEFIIHGQQYGQCRTEKEMDEHLNRVSTEVLSISDDEEEHDDTDVNTSKVDSEGQFLDGSDNDHQDDLDRINELIAEIEEAKLKKLKAEKARVEAKKAASQSPRKKKRTPTRKKTRATSQRKVPIARKRTLKGTTPKQVTIEEGNNTLKSPPQPPTTARILEPELAAAETQNNQPVLQSVLEAIHPYFVKLQDSADKMSNAARRMEQEREEARLRMSAINMGQEQPHPSGPTLVDGTRPISANPIHNPASTAPAISPEEPLRPAFHQATIKSYQADSSKGNEEEIHGVSITSLDIDRAMMPEGLKNAKIKGLWDRASDMAALPGKCSPGGGDSESGGAGEEVMNQLLETFGSDSTKIALLDTGYCRKGRHGLGLITSSNKLHEACQKILKKEEDTFKNQRFQFLHYLVRLGYSTEFVEDYVERGLMPRIIKETYVNFLALLNKIRHKDMGSDEAWEDSEAYVILQVHSENLLDIRTNSNSKKMLLLQNYIYLRNARKKDFDSNTITEKNIGRVDKMNQKLQRELESLQAAKGRGGREPTKDKDKDKDKEGDSTLKKCSQCKSRTMHTALKLEHNKTVCPLARHAGSWAKVAAEQVATAVLANKERPVGDIIKEVSDNWPKKS</sequence>
<evidence type="ECO:0000256" key="2">
    <source>
        <dbReference type="SAM" id="MobiDB-lite"/>
    </source>
</evidence>
<feature type="compositionally biased region" description="Basic and acidic residues" evidence="2">
    <location>
        <begin position="664"/>
        <end position="683"/>
    </location>
</feature>
<feature type="compositionally biased region" description="Acidic residues" evidence="2">
    <location>
        <begin position="38"/>
        <end position="47"/>
    </location>
</feature>
<organism evidence="3 4">
    <name type="scientific">Cylindrotheca closterium</name>
    <dbReference type="NCBI Taxonomy" id="2856"/>
    <lineage>
        <taxon>Eukaryota</taxon>
        <taxon>Sar</taxon>
        <taxon>Stramenopiles</taxon>
        <taxon>Ochrophyta</taxon>
        <taxon>Bacillariophyta</taxon>
        <taxon>Bacillariophyceae</taxon>
        <taxon>Bacillariophycidae</taxon>
        <taxon>Bacillariales</taxon>
        <taxon>Bacillariaceae</taxon>
        <taxon>Cylindrotheca</taxon>
    </lineage>
</organism>
<feature type="compositionally biased region" description="Basic and acidic residues" evidence="2">
    <location>
        <begin position="71"/>
        <end position="86"/>
    </location>
</feature>
<evidence type="ECO:0000313" key="4">
    <source>
        <dbReference type="Proteomes" id="UP001295423"/>
    </source>
</evidence>
<gene>
    <name evidence="3" type="ORF">CYCCA115_LOCUS18792</name>
</gene>
<name>A0AAD2JL94_9STRA</name>
<feature type="region of interest" description="Disordered" evidence="2">
    <location>
        <begin position="160"/>
        <end position="196"/>
    </location>
</feature>